<gene>
    <name evidence="2" type="ORF">QB898_08795</name>
</gene>
<keyword evidence="3" id="KW-1185">Reference proteome</keyword>
<dbReference type="InterPro" id="IPR011042">
    <property type="entry name" value="6-blade_b-propeller_TolB-like"/>
</dbReference>
<keyword evidence="1" id="KW-0732">Signal</keyword>
<evidence type="ECO:0000313" key="3">
    <source>
        <dbReference type="Proteomes" id="UP001237156"/>
    </source>
</evidence>
<reference evidence="2 3" key="1">
    <citation type="submission" date="2023-04" db="EMBL/GenBank/DDBJ databases">
        <title>Ottowia paracancer sp. nov., isolated from human stomach.</title>
        <authorList>
            <person name="Song Y."/>
        </authorList>
    </citation>
    <scope>NUCLEOTIDE SEQUENCE [LARGE SCALE GENOMIC DNA]</scope>
    <source>
        <strain evidence="2 3">10c7w1</strain>
    </source>
</reference>
<organism evidence="2 3">
    <name type="scientific">Ottowia cancrivicina</name>
    <dbReference type="NCBI Taxonomy" id="3040346"/>
    <lineage>
        <taxon>Bacteria</taxon>
        <taxon>Pseudomonadati</taxon>
        <taxon>Pseudomonadota</taxon>
        <taxon>Betaproteobacteria</taxon>
        <taxon>Burkholderiales</taxon>
        <taxon>Comamonadaceae</taxon>
        <taxon>Ottowia</taxon>
    </lineage>
</organism>
<feature type="signal peptide" evidence="1">
    <location>
        <begin position="1"/>
        <end position="21"/>
    </location>
</feature>
<comment type="caution">
    <text evidence="2">The sequence shown here is derived from an EMBL/GenBank/DDBJ whole genome shotgun (WGS) entry which is preliminary data.</text>
</comment>
<dbReference type="PROSITE" id="PS51257">
    <property type="entry name" value="PROKAR_LIPOPROTEIN"/>
    <property type="match status" value="1"/>
</dbReference>
<dbReference type="EMBL" id="JARVII010000017">
    <property type="protein sequence ID" value="MDG9699802.1"/>
    <property type="molecule type" value="Genomic_DNA"/>
</dbReference>
<protein>
    <submittedName>
        <fullName evidence="2">Uncharacterized protein</fullName>
    </submittedName>
</protein>
<dbReference type="RefSeq" id="WP_279524638.1">
    <property type="nucleotide sequence ID" value="NZ_JARVII010000017.1"/>
</dbReference>
<accession>A0AAW6RLX6</accession>
<dbReference type="AlphaFoldDB" id="A0AAW6RLX6"/>
<dbReference type="SUPFAM" id="SSF101898">
    <property type="entry name" value="NHL repeat"/>
    <property type="match status" value="1"/>
</dbReference>
<evidence type="ECO:0000256" key="1">
    <source>
        <dbReference type="SAM" id="SignalP"/>
    </source>
</evidence>
<dbReference type="Proteomes" id="UP001237156">
    <property type="component" value="Unassembled WGS sequence"/>
</dbReference>
<feature type="chain" id="PRO_5043644610" evidence="1">
    <location>
        <begin position="22"/>
        <end position="286"/>
    </location>
</feature>
<name>A0AAW6RLX6_9BURK</name>
<evidence type="ECO:0000313" key="2">
    <source>
        <dbReference type="EMBL" id="MDG9699802.1"/>
    </source>
</evidence>
<sequence length="286" mass="28531">MKFFRLSHASLCAIAASLLLAACGGDGDSSPTPPPSPTPGAAALPDVPNGRATLLAGSLEADPAKACGRVDADDPLQSRFGYITHAMTVAADGAVYLTDRPCRADSGQADAVRKIAPNGKVSTVATGALPQAGAALARFVRPAGLAVKGGVLYVSDGGPYGGLDAGGVCETYSLTTAPGYPAAGQATGIWRVAADGRISAVAGVARASCEAGAASLDGAGPQASFCLPAGMAFSADGVLHVMDARMQGTPGTWRTVHVSDGNVQSSPAGRFTLKQTLPYPLLVQPA</sequence>
<proteinExistence type="predicted"/>
<dbReference type="Gene3D" id="2.120.10.30">
    <property type="entry name" value="TolB, C-terminal domain"/>
    <property type="match status" value="2"/>
</dbReference>